<name>A0ABM8FLD3_9BACT</name>
<evidence type="ECO:0000256" key="4">
    <source>
        <dbReference type="RuleBase" id="RU364078"/>
    </source>
</evidence>
<dbReference type="Proteomes" id="UP001321445">
    <property type="component" value="Chromosome"/>
</dbReference>
<dbReference type="Gene3D" id="3.40.50.1950">
    <property type="entry name" value="Flavin prenyltransferase-like"/>
    <property type="match status" value="1"/>
</dbReference>
<dbReference type="EMBL" id="AP027370">
    <property type="protein sequence ID" value="BDY12213.1"/>
    <property type="molecule type" value="Genomic_DNA"/>
</dbReference>
<dbReference type="SUPFAM" id="SSF102645">
    <property type="entry name" value="CoaB-like"/>
    <property type="match status" value="1"/>
</dbReference>
<comment type="similarity">
    <text evidence="3 4">In the C-terminal section; belongs to the PPC synthetase family.</text>
</comment>
<keyword evidence="3 4" id="KW-0436">Ligase</keyword>
<feature type="domain" description="Flavoprotein" evidence="5">
    <location>
        <begin position="10"/>
        <end position="182"/>
    </location>
</feature>
<evidence type="ECO:0000256" key="3">
    <source>
        <dbReference type="HAMAP-Rule" id="MF_02225"/>
    </source>
</evidence>
<dbReference type="EC" id="4.1.1.36" evidence="3"/>
<comment type="pathway">
    <text evidence="3 4">Cofactor biosynthesis; coenzyme A biosynthesis; CoA from (R)-pantothenate: step 3/5.</text>
</comment>
<dbReference type="InterPro" id="IPR007085">
    <property type="entry name" value="DNA/pantothenate-metab_flavo_C"/>
</dbReference>
<keyword evidence="3" id="KW-0479">Metal-binding</keyword>
<reference evidence="7 8" key="1">
    <citation type="submission" date="2023-03" db="EMBL/GenBank/DDBJ databases">
        <title>Description of Hydrogenimonas sp. ISO32.</title>
        <authorList>
            <person name="Mino S."/>
            <person name="Fukazawa S."/>
            <person name="Sawabe T."/>
        </authorList>
    </citation>
    <scope>NUCLEOTIDE SEQUENCE [LARGE SCALE GENOMIC DNA]</scope>
    <source>
        <strain evidence="7 8">ISO32</strain>
    </source>
</reference>
<comment type="catalytic activity">
    <reaction evidence="3 4">
        <text>N-[(R)-4-phosphopantothenoyl]-L-cysteine + H(+) = (R)-4'-phosphopantetheine + CO2</text>
        <dbReference type="Rhea" id="RHEA:16793"/>
        <dbReference type="ChEBI" id="CHEBI:15378"/>
        <dbReference type="ChEBI" id="CHEBI:16526"/>
        <dbReference type="ChEBI" id="CHEBI:59458"/>
        <dbReference type="ChEBI" id="CHEBI:61723"/>
        <dbReference type="EC" id="4.1.1.36"/>
    </reaction>
</comment>
<dbReference type="RefSeq" id="WP_286337415.1">
    <property type="nucleotide sequence ID" value="NZ_AP027370.1"/>
</dbReference>
<dbReference type="PANTHER" id="PTHR14359:SF6">
    <property type="entry name" value="PHOSPHOPANTOTHENOYLCYSTEINE DECARBOXYLASE"/>
    <property type="match status" value="1"/>
</dbReference>
<keyword evidence="2 3" id="KW-0456">Lyase</keyword>
<evidence type="ECO:0000259" key="5">
    <source>
        <dbReference type="Pfam" id="PF02441"/>
    </source>
</evidence>
<evidence type="ECO:0000259" key="6">
    <source>
        <dbReference type="Pfam" id="PF04127"/>
    </source>
</evidence>
<dbReference type="HAMAP" id="MF_02225">
    <property type="entry name" value="CoaBC"/>
    <property type="match status" value="1"/>
</dbReference>
<feature type="region of interest" description="Phosphopantothenate--cysteine ligase" evidence="3">
    <location>
        <begin position="194"/>
        <end position="421"/>
    </location>
</feature>
<dbReference type="InterPro" id="IPR003382">
    <property type="entry name" value="Flavoprotein"/>
</dbReference>
<dbReference type="Pfam" id="PF02441">
    <property type="entry name" value="Flavoprotein"/>
    <property type="match status" value="1"/>
</dbReference>
<dbReference type="NCBIfam" id="TIGR00521">
    <property type="entry name" value="coaBC_dfp"/>
    <property type="match status" value="1"/>
</dbReference>
<feature type="binding site" evidence="3">
    <location>
        <position position="314"/>
    </location>
    <ligand>
        <name>CTP</name>
        <dbReference type="ChEBI" id="CHEBI:37563"/>
    </ligand>
</feature>
<keyword evidence="3" id="KW-0460">Magnesium</keyword>
<dbReference type="Pfam" id="PF04127">
    <property type="entry name" value="DFP"/>
    <property type="match status" value="2"/>
</dbReference>
<evidence type="ECO:0000313" key="7">
    <source>
        <dbReference type="EMBL" id="BDY12213.1"/>
    </source>
</evidence>
<comment type="cofactor">
    <cofactor evidence="3">
        <name>Mg(2+)</name>
        <dbReference type="ChEBI" id="CHEBI:18420"/>
    </cofactor>
</comment>
<accession>A0ABM8FLD3</accession>
<feature type="domain" description="DNA/pantothenate metabolism flavoprotein C-terminal" evidence="6">
    <location>
        <begin position="292"/>
        <end position="419"/>
    </location>
</feature>
<evidence type="ECO:0000256" key="2">
    <source>
        <dbReference type="ARBA" id="ARBA00023239"/>
    </source>
</evidence>
<dbReference type="Gene3D" id="3.40.50.10300">
    <property type="entry name" value="CoaB-like"/>
    <property type="match status" value="1"/>
</dbReference>
<protein>
    <recommendedName>
        <fullName evidence="3">Coenzyme A biosynthesis bifunctional protein CoaBC</fullName>
    </recommendedName>
    <alternativeName>
        <fullName evidence="3">DNA/pantothenate metabolism flavoprotein</fullName>
    </alternativeName>
    <alternativeName>
        <fullName evidence="3">Phosphopantothenoylcysteine synthetase/decarboxylase</fullName>
        <shortName evidence="3">PPCS-PPCDC</shortName>
    </alternativeName>
    <domain>
        <recommendedName>
            <fullName evidence="3">Phosphopantothenoylcysteine decarboxylase</fullName>
            <shortName evidence="3">PPC decarboxylase</shortName>
            <shortName evidence="3">PPC-DC</shortName>
            <ecNumber evidence="3">4.1.1.36</ecNumber>
        </recommendedName>
        <alternativeName>
            <fullName evidence="3">CoaC</fullName>
        </alternativeName>
    </domain>
    <domain>
        <recommendedName>
            <fullName evidence="3">Phosphopantothenate--cysteine ligase</fullName>
            <ecNumber evidence="3">6.3.2.5</ecNumber>
        </recommendedName>
        <alternativeName>
            <fullName evidence="3">CoaB</fullName>
        </alternativeName>
        <alternativeName>
            <fullName evidence="3">Phosphopantothenoylcysteine synthetase</fullName>
            <shortName evidence="3">PPC synthetase</shortName>
            <shortName evidence="3">PPC-S</shortName>
        </alternativeName>
    </domain>
</protein>
<organism evidence="7 8">
    <name type="scientific">Hydrogenimonas cancrithermarum</name>
    <dbReference type="NCBI Taxonomy" id="2993563"/>
    <lineage>
        <taxon>Bacteria</taxon>
        <taxon>Pseudomonadati</taxon>
        <taxon>Campylobacterota</taxon>
        <taxon>Epsilonproteobacteria</taxon>
        <taxon>Campylobacterales</taxon>
        <taxon>Hydrogenimonadaceae</taxon>
        <taxon>Hydrogenimonas</taxon>
    </lineage>
</organism>
<gene>
    <name evidence="3" type="primary">coaBC</name>
    <name evidence="7" type="ORF">HCR_05250</name>
</gene>
<comment type="cofactor">
    <cofactor evidence="3">
        <name>FMN</name>
        <dbReference type="ChEBI" id="CHEBI:58210"/>
    </cofactor>
    <text evidence="3">Binds 1 FMN per subunit.</text>
</comment>
<comment type="caution">
    <text evidence="3">Lacks conserved residue(s) required for the propagation of feature annotation.</text>
</comment>
<feature type="binding site" evidence="3">
    <location>
        <position position="348"/>
    </location>
    <ligand>
        <name>CTP</name>
        <dbReference type="ChEBI" id="CHEBI:37563"/>
    </ligand>
</feature>
<keyword evidence="3" id="KW-0511">Multifunctional enzyme</keyword>
<dbReference type="PANTHER" id="PTHR14359">
    <property type="entry name" value="HOMO-OLIGOMERIC FLAVIN CONTAINING CYS DECARBOXYLASE FAMILY"/>
    <property type="match status" value="1"/>
</dbReference>
<dbReference type="InterPro" id="IPR035929">
    <property type="entry name" value="CoaB-like_sf"/>
</dbReference>
<comment type="pathway">
    <text evidence="3 4">Cofactor biosynthesis; coenzyme A biosynthesis; CoA from (R)-pantothenate: step 2/5.</text>
</comment>
<keyword evidence="8" id="KW-1185">Reference proteome</keyword>
<dbReference type="SUPFAM" id="SSF52507">
    <property type="entry name" value="Homo-oligomeric flavin-containing Cys decarboxylases, HFCD"/>
    <property type="match status" value="1"/>
</dbReference>
<comment type="function">
    <text evidence="4">Catalyzes two steps in the biosynthesis of coenzyme A. In the first step cysteine is conjugated to 4'-phosphopantothenate to form 4-phosphopantothenoylcysteine, in the latter compound is decarboxylated to form 4'-phosphopantotheine.</text>
</comment>
<dbReference type="InterPro" id="IPR036551">
    <property type="entry name" value="Flavin_trans-like"/>
</dbReference>
<keyword evidence="1 3" id="KW-0210">Decarboxylase</keyword>
<comment type="function">
    <text evidence="3">Catalyzes two sequential steps in the biosynthesis of coenzyme A. In the first step cysteine is conjugated to 4'-phosphopantothenate to form 4-phosphopantothenoylcysteine. In the second step the latter compound is decarboxylated to form 4'-phosphopantotheine.</text>
</comment>
<comment type="similarity">
    <text evidence="3 4">In the N-terminal section; belongs to the HFCD (homo-oligomeric flavin containing Cys decarboxylase) superfamily.</text>
</comment>
<sequence>MIEQIRLDGKKVLIGVTGSIAAYKACELVRLYVKAGAQVRVVMTEAAKRFVSPLTFEALSSDTVLHEKTETWSGGLNHIDIGEWADLFVIAPATANTINKLGNGIADNLLLQTALAFGKTMLLCPAANTRMIENPVTTASMKLLKLHRIEVVEPQTKLLACNTVGNGAMAEPETIFATSLKHLFEEEYWKNRRVVVTGGGTIEKIDDVRYLSNFSSGKMAEALVTALYARGADVCYVTTRAPQSIPPVHVIKVESAEEMLAFTKDALRVAKKGVLTKPSFHSETGRPELIQKTPWLFMAAAVSDYRPAYPQSGKLKKDSLGETWRLELVKNPDILATLDKTGIKTVAFKAEMNAETALENAQKALREKGVDAVALNILENSRSFGSDTNTVTLVTEERIVEIPQAAKIDIAMTMLENLKTL</sequence>
<feature type="binding site" evidence="3">
    <location>
        <position position="304"/>
    </location>
    <ligand>
        <name>CTP</name>
        <dbReference type="ChEBI" id="CHEBI:37563"/>
    </ligand>
</feature>
<feature type="active site" description="Proton donor" evidence="3">
    <location>
        <position position="161"/>
    </location>
</feature>
<feature type="binding site" evidence="3">
    <location>
        <position position="368"/>
    </location>
    <ligand>
        <name>CTP</name>
        <dbReference type="ChEBI" id="CHEBI:37563"/>
    </ligand>
</feature>
<evidence type="ECO:0000313" key="8">
    <source>
        <dbReference type="Proteomes" id="UP001321445"/>
    </source>
</evidence>
<feature type="region of interest" description="Phosphopantothenoylcysteine decarboxylase" evidence="3">
    <location>
        <begin position="1"/>
        <end position="193"/>
    </location>
</feature>
<feature type="domain" description="DNA/pantothenate metabolism flavoprotein C-terminal" evidence="6">
    <location>
        <begin position="190"/>
        <end position="268"/>
    </location>
</feature>
<proteinExistence type="inferred from homology"/>
<dbReference type="EC" id="6.3.2.5" evidence="3"/>
<evidence type="ECO:0000256" key="1">
    <source>
        <dbReference type="ARBA" id="ARBA00022793"/>
    </source>
</evidence>
<comment type="catalytic activity">
    <reaction evidence="3 4">
        <text>(R)-4'-phosphopantothenate + L-cysteine + CTP = N-[(R)-4-phosphopantothenoyl]-L-cysteine + CMP + diphosphate + H(+)</text>
        <dbReference type="Rhea" id="RHEA:19397"/>
        <dbReference type="ChEBI" id="CHEBI:10986"/>
        <dbReference type="ChEBI" id="CHEBI:15378"/>
        <dbReference type="ChEBI" id="CHEBI:33019"/>
        <dbReference type="ChEBI" id="CHEBI:35235"/>
        <dbReference type="ChEBI" id="CHEBI:37563"/>
        <dbReference type="ChEBI" id="CHEBI:59458"/>
        <dbReference type="ChEBI" id="CHEBI:60377"/>
        <dbReference type="EC" id="6.3.2.5"/>
    </reaction>
</comment>
<keyword evidence="3 4" id="KW-0285">Flavoprotein</keyword>
<dbReference type="InterPro" id="IPR005252">
    <property type="entry name" value="CoaBC"/>
</dbReference>
<keyword evidence="3 4" id="KW-0288">FMN</keyword>
<feature type="binding site" evidence="3">
    <location>
        <begin position="332"/>
        <end position="335"/>
    </location>
    <ligand>
        <name>CTP</name>
        <dbReference type="ChEBI" id="CHEBI:37563"/>
    </ligand>
</feature>